<accession>A0A9P7KHP3</accession>
<feature type="region of interest" description="Disordered" evidence="1">
    <location>
        <begin position="1"/>
        <end position="26"/>
    </location>
</feature>
<name>A0A9P7KHP3_9AGAR</name>
<organism evidence="2 3">
    <name type="scientific">Sphagnurus paluster</name>
    <dbReference type="NCBI Taxonomy" id="117069"/>
    <lineage>
        <taxon>Eukaryota</taxon>
        <taxon>Fungi</taxon>
        <taxon>Dikarya</taxon>
        <taxon>Basidiomycota</taxon>
        <taxon>Agaricomycotina</taxon>
        <taxon>Agaricomycetes</taxon>
        <taxon>Agaricomycetidae</taxon>
        <taxon>Agaricales</taxon>
        <taxon>Tricholomatineae</taxon>
        <taxon>Lyophyllaceae</taxon>
        <taxon>Sphagnurus</taxon>
    </lineage>
</organism>
<dbReference type="EMBL" id="JABCKI010000088">
    <property type="protein sequence ID" value="KAG5652916.1"/>
    <property type="molecule type" value="Genomic_DNA"/>
</dbReference>
<dbReference type="SUPFAM" id="SSF52047">
    <property type="entry name" value="RNI-like"/>
    <property type="match status" value="1"/>
</dbReference>
<reference evidence="2" key="2">
    <citation type="submission" date="2021-10" db="EMBL/GenBank/DDBJ databases">
        <title>Phylogenomics reveals ancestral predisposition of the termite-cultivated fungus Termitomyces towards a domesticated lifestyle.</title>
        <authorList>
            <person name="Auxier B."/>
            <person name="Grum-Grzhimaylo A."/>
            <person name="Cardenas M.E."/>
            <person name="Lodge J.D."/>
            <person name="Laessoe T."/>
            <person name="Pedersen O."/>
            <person name="Smith M.E."/>
            <person name="Kuyper T.W."/>
            <person name="Franco-Molano E.A."/>
            <person name="Baroni T.J."/>
            <person name="Aanen D.K."/>
        </authorList>
    </citation>
    <scope>NUCLEOTIDE SEQUENCE</scope>
    <source>
        <strain evidence="2">D49</strain>
    </source>
</reference>
<protein>
    <recommendedName>
        <fullName evidence="4">F-box domain-containing protein</fullName>
    </recommendedName>
</protein>
<proteinExistence type="predicted"/>
<feature type="compositionally biased region" description="Polar residues" evidence="1">
    <location>
        <begin position="7"/>
        <end position="25"/>
    </location>
</feature>
<dbReference type="OrthoDB" id="2886770at2759"/>
<reference evidence="2" key="1">
    <citation type="submission" date="2021-02" db="EMBL/GenBank/DDBJ databases">
        <authorList>
            <person name="Nieuwenhuis M."/>
            <person name="Van De Peppel L.J.J."/>
        </authorList>
    </citation>
    <scope>NUCLEOTIDE SEQUENCE</scope>
    <source>
        <strain evidence="2">D49</strain>
    </source>
</reference>
<evidence type="ECO:0000256" key="1">
    <source>
        <dbReference type="SAM" id="MobiDB-lite"/>
    </source>
</evidence>
<gene>
    <name evidence="2" type="ORF">H0H81_003116</name>
</gene>
<keyword evidence="3" id="KW-1185">Reference proteome</keyword>
<evidence type="ECO:0000313" key="2">
    <source>
        <dbReference type="EMBL" id="KAG5652916.1"/>
    </source>
</evidence>
<dbReference type="Proteomes" id="UP000717328">
    <property type="component" value="Unassembled WGS sequence"/>
</dbReference>
<comment type="caution">
    <text evidence="2">The sequence shown here is derived from an EMBL/GenBank/DDBJ whole genome shotgun (WGS) entry which is preliminary data.</text>
</comment>
<dbReference type="AlphaFoldDB" id="A0A9P7KHP3"/>
<dbReference type="InterPro" id="IPR032675">
    <property type="entry name" value="LRR_dom_sf"/>
</dbReference>
<evidence type="ECO:0000313" key="3">
    <source>
        <dbReference type="Proteomes" id="UP000717328"/>
    </source>
</evidence>
<sequence length="508" mass="56798">MEALKMSNDTKSDISSGATTPTSGIGTLPAELLSPIFVLTAPDEGTHCTPAQKYEMPWGLKSVSKHWRAVSESTPALWNRIHVIMDDCESYSSYCLARAGSLIPHGTPVWLSICAYSCPVSTKAIQTLVLPNLTRLQGLRLSIPIDAFIASSLPNVQLPQLRELHLDLRSPVVKNFIDFRYSDTRLFIGILRSAVNLRHISLFSNKREIRMVLFEALLAPGSLCAQLTHANIKKLWDVELADIEALLEPCPNIEVFYADVEPNCRRQIKGSSLPLARLRELSLISTQIPPETVNLRIPWPQLNVLRLGYLRGSGFFIALLRQCHAVETLSGNIWHCTSEPCDDAAVEPDIYLPCLESFKICTIYPCGYEDLTALVAPRLLSLDINCASRSFPFEYISDLLTRSACTLRRIRLNIFARAYEMVELQNVLAGMPSVETFVSNLVLDEDTLDLIARGVLLPQVTEIEFHCATPQVFDSFVERRIESERGVVAVPLRIAVGRNKNFTKEWMA</sequence>
<evidence type="ECO:0008006" key="4">
    <source>
        <dbReference type="Google" id="ProtNLM"/>
    </source>
</evidence>
<dbReference type="Gene3D" id="3.80.10.10">
    <property type="entry name" value="Ribonuclease Inhibitor"/>
    <property type="match status" value="1"/>
</dbReference>